<dbReference type="InterPro" id="IPR001789">
    <property type="entry name" value="Sig_transdc_resp-reg_receiver"/>
</dbReference>
<dbReference type="OrthoDB" id="9786101at2"/>
<dbReference type="SUPFAM" id="SSF88659">
    <property type="entry name" value="Sigma3 and sigma4 domains of RNA polymerase sigma factors"/>
    <property type="match status" value="1"/>
</dbReference>
<dbReference type="Proteomes" id="UP000192330">
    <property type="component" value="Unassembled WGS sequence"/>
</dbReference>
<protein>
    <submittedName>
        <fullName evidence="4">Response regulator receiver domain-containing protein</fullName>
    </submittedName>
</protein>
<evidence type="ECO:0000256" key="2">
    <source>
        <dbReference type="PROSITE-ProRule" id="PRU00169"/>
    </source>
</evidence>
<dbReference type="GO" id="GO:0000160">
    <property type="term" value="P:phosphorelay signal transduction system"/>
    <property type="evidence" value="ECO:0007669"/>
    <property type="project" value="InterPro"/>
</dbReference>
<dbReference type="Gene3D" id="1.20.140.160">
    <property type="match status" value="1"/>
</dbReference>
<keyword evidence="1 2" id="KW-0597">Phosphoprotein</keyword>
<evidence type="ECO:0000256" key="1">
    <source>
        <dbReference type="ARBA" id="ARBA00022553"/>
    </source>
</evidence>
<dbReference type="AlphaFoldDB" id="A0A1W2CJP8"/>
<dbReference type="PANTHER" id="PTHR44591:SF3">
    <property type="entry name" value="RESPONSE REGULATORY DOMAIN-CONTAINING PROTEIN"/>
    <property type="match status" value="1"/>
</dbReference>
<dbReference type="Pfam" id="PF22029">
    <property type="entry name" value="PhyR_sigma2"/>
    <property type="match status" value="1"/>
</dbReference>
<reference evidence="4 5" key="1">
    <citation type="submission" date="2017-04" db="EMBL/GenBank/DDBJ databases">
        <authorList>
            <person name="Afonso C.L."/>
            <person name="Miller P.J."/>
            <person name="Scott M.A."/>
            <person name="Spackman E."/>
            <person name="Goraichik I."/>
            <person name="Dimitrov K.M."/>
            <person name="Suarez D.L."/>
            <person name="Swayne D.E."/>
        </authorList>
    </citation>
    <scope>NUCLEOTIDE SEQUENCE [LARGE SCALE GENOMIC DNA]</scope>
    <source>
        <strain evidence="4 5">CGMCC 1.12644</strain>
    </source>
</reference>
<feature type="modified residue" description="4-aspartylphosphate" evidence="2">
    <location>
        <position position="196"/>
    </location>
</feature>
<proteinExistence type="predicted"/>
<dbReference type="InterPro" id="IPR050595">
    <property type="entry name" value="Bact_response_regulator"/>
</dbReference>
<dbReference type="Pfam" id="PF00072">
    <property type="entry name" value="Response_reg"/>
    <property type="match status" value="1"/>
</dbReference>
<dbReference type="STRING" id="1387277.SAMN06295998_10855"/>
<dbReference type="NCBIfam" id="NF006623">
    <property type="entry name" value="PRK09191.1"/>
    <property type="match status" value="1"/>
</dbReference>
<dbReference type="InterPro" id="IPR053866">
    <property type="entry name" value="PhyR_sigma2"/>
</dbReference>
<dbReference type="CDD" id="cd17540">
    <property type="entry name" value="REC_PhyR"/>
    <property type="match status" value="1"/>
</dbReference>
<dbReference type="SUPFAM" id="SSF52172">
    <property type="entry name" value="CheY-like"/>
    <property type="match status" value="1"/>
</dbReference>
<feature type="domain" description="Response regulatory" evidence="3">
    <location>
        <begin position="146"/>
        <end position="260"/>
    </location>
</feature>
<dbReference type="InterPro" id="IPR013324">
    <property type="entry name" value="RNA_pol_sigma_r3/r4-like"/>
</dbReference>
<dbReference type="InterPro" id="IPR014605">
    <property type="entry name" value="Sig_resp-reg_PhyR"/>
</dbReference>
<dbReference type="PANTHER" id="PTHR44591">
    <property type="entry name" value="STRESS RESPONSE REGULATOR PROTEIN 1"/>
    <property type="match status" value="1"/>
</dbReference>
<dbReference type="Pfam" id="PF22233">
    <property type="entry name" value="PhyR_sigma-like"/>
    <property type="match status" value="1"/>
</dbReference>
<keyword evidence="5" id="KW-1185">Reference proteome</keyword>
<evidence type="ECO:0000313" key="5">
    <source>
        <dbReference type="Proteomes" id="UP000192330"/>
    </source>
</evidence>
<gene>
    <name evidence="4" type="ORF">SAMN06295998_10855</name>
</gene>
<dbReference type="PROSITE" id="PS50110">
    <property type="entry name" value="RESPONSE_REGULATORY"/>
    <property type="match status" value="1"/>
</dbReference>
<evidence type="ECO:0000259" key="3">
    <source>
        <dbReference type="PROSITE" id="PS50110"/>
    </source>
</evidence>
<organism evidence="4 5">
    <name type="scientific">Primorskyibacter flagellatus</name>
    <dbReference type="NCBI Taxonomy" id="1387277"/>
    <lineage>
        <taxon>Bacteria</taxon>
        <taxon>Pseudomonadati</taxon>
        <taxon>Pseudomonadota</taxon>
        <taxon>Alphaproteobacteria</taxon>
        <taxon>Rhodobacterales</taxon>
        <taxon>Roseobacteraceae</taxon>
        <taxon>Primorskyibacter</taxon>
    </lineage>
</organism>
<dbReference type="Gene3D" id="3.40.50.2300">
    <property type="match status" value="1"/>
</dbReference>
<dbReference type="EMBL" id="FWYD01000008">
    <property type="protein sequence ID" value="SMC85465.1"/>
    <property type="molecule type" value="Genomic_DNA"/>
</dbReference>
<accession>A0A1W2CJP8</accession>
<evidence type="ECO:0000313" key="4">
    <source>
        <dbReference type="EMBL" id="SMC85465.1"/>
    </source>
</evidence>
<dbReference type="SMART" id="SM00448">
    <property type="entry name" value="REC"/>
    <property type="match status" value="1"/>
</dbReference>
<name>A0A1W2CJP8_9RHOB</name>
<dbReference type="InterPro" id="IPR053867">
    <property type="entry name" value="PhyR_sigma4"/>
</dbReference>
<sequence length="270" mass="29228">MTDGRSAADFAETVGSLLPYLRRYARALTGSQTTGDNYALATLEALLEDRTIFDAELDPKVALFRAFHVIWTSAGAPVAEDETAIGRRAQAHMADLTPNTREVLLLYTIESFSHRDIGSIMQISAEEAEELLTIARREMETSLSGRILVIEDEAVIALDLQSIIADMGHAITGVGRTRDGAVSLAQKERPDLILSDIQLADGSSGIDAVNDILSAAGEIPVVFITAFPERLLTGERPEPAFVITKPYSEEQVQSAISQAMFFASTETLNA</sequence>
<dbReference type="PIRSF" id="PIRSF036400">
    <property type="entry name" value="RR_Ctr_UCP036400"/>
    <property type="match status" value="1"/>
</dbReference>
<dbReference type="RefSeq" id="WP_084353228.1">
    <property type="nucleotide sequence ID" value="NZ_FWYD01000008.1"/>
</dbReference>
<dbReference type="InterPro" id="IPR011006">
    <property type="entry name" value="CheY-like_superfamily"/>
</dbReference>